<dbReference type="AlphaFoldDB" id="A0A0F9T6Q5"/>
<sequence length="63" mass="7529">MGKHKKAANRLRKQRRELLEAFKREWKECCKRHTHEIEVGNTGAFPEGQCHILAWVIRRMEGE</sequence>
<reference evidence="1" key="1">
    <citation type="journal article" date="2015" name="Nature">
        <title>Complex archaea that bridge the gap between prokaryotes and eukaryotes.</title>
        <authorList>
            <person name="Spang A."/>
            <person name="Saw J.H."/>
            <person name="Jorgensen S.L."/>
            <person name="Zaremba-Niedzwiedzka K."/>
            <person name="Martijn J."/>
            <person name="Lind A.E."/>
            <person name="van Eijk R."/>
            <person name="Schleper C."/>
            <person name="Guy L."/>
            <person name="Ettema T.J."/>
        </authorList>
    </citation>
    <scope>NUCLEOTIDE SEQUENCE</scope>
</reference>
<name>A0A0F9T6Q5_9ZZZZ</name>
<gene>
    <name evidence="1" type="ORF">LCGC14_0428800</name>
</gene>
<dbReference type="EMBL" id="LAZR01000400">
    <property type="protein sequence ID" value="KKN70607.1"/>
    <property type="molecule type" value="Genomic_DNA"/>
</dbReference>
<accession>A0A0F9T6Q5</accession>
<protein>
    <submittedName>
        <fullName evidence="1">Uncharacterized protein</fullName>
    </submittedName>
</protein>
<organism evidence="1">
    <name type="scientific">marine sediment metagenome</name>
    <dbReference type="NCBI Taxonomy" id="412755"/>
    <lineage>
        <taxon>unclassified sequences</taxon>
        <taxon>metagenomes</taxon>
        <taxon>ecological metagenomes</taxon>
    </lineage>
</organism>
<comment type="caution">
    <text evidence="1">The sequence shown here is derived from an EMBL/GenBank/DDBJ whole genome shotgun (WGS) entry which is preliminary data.</text>
</comment>
<proteinExistence type="predicted"/>
<evidence type="ECO:0000313" key="1">
    <source>
        <dbReference type="EMBL" id="KKN70607.1"/>
    </source>
</evidence>